<comment type="similarity">
    <text evidence="1 5">Belongs to the peptidase S41A family.</text>
</comment>
<dbReference type="EMBL" id="BSPO01000003">
    <property type="protein sequence ID" value="GLS84630.1"/>
    <property type="molecule type" value="Genomic_DNA"/>
</dbReference>
<dbReference type="Pfam" id="PF11818">
    <property type="entry name" value="DUF3340"/>
    <property type="match status" value="1"/>
</dbReference>
<keyword evidence="4 5" id="KW-0720">Serine protease</keyword>
<evidence type="ECO:0000256" key="4">
    <source>
        <dbReference type="ARBA" id="ARBA00022825"/>
    </source>
</evidence>
<dbReference type="SUPFAM" id="SSF50156">
    <property type="entry name" value="PDZ domain-like"/>
    <property type="match status" value="1"/>
</dbReference>
<keyword evidence="6" id="KW-0732">Signal</keyword>
<keyword evidence="3 5" id="KW-0378">Hydrolase</keyword>
<dbReference type="NCBIfam" id="TIGR00225">
    <property type="entry name" value="prc"/>
    <property type="match status" value="1"/>
</dbReference>
<evidence type="ECO:0000256" key="2">
    <source>
        <dbReference type="ARBA" id="ARBA00022670"/>
    </source>
</evidence>
<comment type="caution">
    <text evidence="8">The sequence shown here is derived from an EMBL/GenBank/DDBJ whole genome shotgun (WGS) entry which is preliminary data.</text>
</comment>
<feature type="signal peptide" evidence="6">
    <location>
        <begin position="1"/>
        <end position="24"/>
    </location>
</feature>
<dbReference type="GO" id="GO:0007165">
    <property type="term" value="P:signal transduction"/>
    <property type="evidence" value="ECO:0007669"/>
    <property type="project" value="TreeGrafter"/>
</dbReference>
<dbReference type="GO" id="GO:0006508">
    <property type="term" value="P:proteolysis"/>
    <property type="evidence" value="ECO:0007669"/>
    <property type="project" value="UniProtKB-KW"/>
</dbReference>
<dbReference type="SMART" id="SM00245">
    <property type="entry name" value="TSPc"/>
    <property type="match status" value="1"/>
</dbReference>
<dbReference type="InterPro" id="IPR005151">
    <property type="entry name" value="Tail-specific_protease"/>
</dbReference>
<protein>
    <submittedName>
        <fullName evidence="8">Tail-specific protease</fullName>
    </submittedName>
</protein>
<dbReference type="Pfam" id="PF17804">
    <property type="entry name" value="TSP_NTD"/>
    <property type="match status" value="1"/>
</dbReference>
<proteinExistence type="inferred from homology"/>
<dbReference type="GO" id="GO:0004175">
    <property type="term" value="F:endopeptidase activity"/>
    <property type="evidence" value="ECO:0007669"/>
    <property type="project" value="TreeGrafter"/>
</dbReference>
<evidence type="ECO:0000313" key="8">
    <source>
        <dbReference type="EMBL" id="GLS84630.1"/>
    </source>
</evidence>
<dbReference type="InterPro" id="IPR036034">
    <property type="entry name" value="PDZ_sf"/>
</dbReference>
<feature type="chain" id="PRO_5041357471" evidence="6">
    <location>
        <begin position="25"/>
        <end position="681"/>
    </location>
</feature>
<accession>A0AA37TSF5</accession>
<evidence type="ECO:0000313" key="9">
    <source>
        <dbReference type="Proteomes" id="UP001157439"/>
    </source>
</evidence>
<dbReference type="InterPro" id="IPR029045">
    <property type="entry name" value="ClpP/crotonase-like_dom_sf"/>
</dbReference>
<dbReference type="Pfam" id="PF00595">
    <property type="entry name" value="PDZ"/>
    <property type="match status" value="1"/>
</dbReference>
<dbReference type="Gene3D" id="3.90.226.10">
    <property type="entry name" value="2-enoyl-CoA Hydratase, Chain A, domain 1"/>
    <property type="match status" value="1"/>
</dbReference>
<dbReference type="GO" id="GO:0008236">
    <property type="term" value="F:serine-type peptidase activity"/>
    <property type="evidence" value="ECO:0007669"/>
    <property type="project" value="UniProtKB-KW"/>
</dbReference>
<dbReference type="RefSeq" id="WP_095499096.1">
    <property type="nucleotide sequence ID" value="NZ_BSPO01000003.1"/>
</dbReference>
<gene>
    <name evidence="8" type="primary">prc</name>
    <name evidence="8" type="ORF">GCM10007894_26070</name>
</gene>
<name>A0AA37TSF5_9GAMM</name>
<dbReference type="InterPro" id="IPR020992">
    <property type="entry name" value="Tail_Prtase_C"/>
</dbReference>
<evidence type="ECO:0000256" key="5">
    <source>
        <dbReference type="RuleBase" id="RU004404"/>
    </source>
</evidence>
<dbReference type="Gene3D" id="3.30.750.44">
    <property type="match status" value="1"/>
</dbReference>
<dbReference type="Proteomes" id="UP001157439">
    <property type="component" value="Unassembled WGS sequence"/>
</dbReference>
<dbReference type="CDD" id="cd07560">
    <property type="entry name" value="Peptidase_S41_CPP"/>
    <property type="match status" value="1"/>
</dbReference>
<dbReference type="SUPFAM" id="SSF52096">
    <property type="entry name" value="ClpP/crotonase"/>
    <property type="match status" value="1"/>
</dbReference>
<dbReference type="CDD" id="cd06782">
    <property type="entry name" value="cpPDZ_CPP-like"/>
    <property type="match status" value="1"/>
</dbReference>
<dbReference type="PANTHER" id="PTHR32060">
    <property type="entry name" value="TAIL-SPECIFIC PROTEASE"/>
    <property type="match status" value="1"/>
</dbReference>
<evidence type="ECO:0000256" key="6">
    <source>
        <dbReference type="SAM" id="SignalP"/>
    </source>
</evidence>
<dbReference type="NCBIfam" id="NF008388">
    <property type="entry name" value="PRK11186.1"/>
    <property type="match status" value="1"/>
</dbReference>
<dbReference type="Gene3D" id="2.30.42.10">
    <property type="match status" value="1"/>
</dbReference>
<dbReference type="FunFam" id="3.90.226.10:FF:000090">
    <property type="entry name" value="Tail-specific protease"/>
    <property type="match status" value="1"/>
</dbReference>
<dbReference type="SMART" id="SM00228">
    <property type="entry name" value="PDZ"/>
    <property type="match status" value="1"/>
</dbReference>
<keyword evidence="9" id="KW-1185">Reference proteome</keyword>
<feature type="domain" description="PDZ" evidence="7">
    <location>
        <begin position="251"/>
        <end position="311"/>
    </location>
</feature>
<evidence type="ECO:0000259" key="7">
    <source>
        <dbReference type="PROSITE" id="PS50106"/>
    </source>
</evidence>
<dbReference type="PROSITE" id="PS50106">
    <property type="entry name" value="PDZ"/>
    <property type="match status" value="1"/>
</dbReference>
<evidence type="ECO:0000256" key="1">
    <source>
        <dbReference type="ARBA" id="ARBA00009179"/>
    </source>
</evidence>
<keyword evidence="2 5" id="KW-0645">Protease</keyword>
<evidence type="ECO:0000256" key="3">
    <source>
        <dbReference type="ARBA" id="ARBA00022801"/>
    </source>
</evidence>
<dbReference type="AlphaFoldDB" id="A0AA37TSF5"/>
<dbReference type="InterPro" id="IPR001478">
    <property type="entry name" value="PDZ"/>
</dbReference>
<dbReference type="InterPro" id="IPR004447">
    <property type="entry name" value="Peptidase_S41A"/>
</dbReference>
<dbReference type="InterPro" id="IPR040573">
    <property type="entry name" value="TSP_N"/>
</dbReference>
<organism evidence="8 9">
    <name type="scientific">Paraferrimonas haliotis</name>
    <dbReference type="NCBI Taxonomy" id="2013866"/>
    <lineage>
        <taxon>Bacteria</taxon>
        <taxon>Pseudomonadati</taxon>
        <taxon>Pseudomonadota</taxon>
        <taxon>Gammaproteobacteria</taxon>
        <taxon>Alteromonadales</taxon>
        <taxon>Ferrimonadaceae</taxon>
        <taxon>Paraferrimonas</taxon>
    </lineage>
</organism>
<dbReference type="PROSITE" id="PS51257">
    <property type="entry name" value="PROKAR_LIPOPROTEIN"/>
    <property type="match status" value="1"/>
</dbReference>
<dbReference type="GO" id="GO:0030288">
    <property type="term" value="C:outer membrane-bounded periplasmic space"/>
    <property type="evidence" value="ECO:0007669"/>
    <property type="project" value="TreeGrafter"/>
</dbReference>
<dbReference type="Pfam" id="PF03572">
    <property type="entry name" value="Peptidase_S41"/>
    <property type="match status" value="1"/>
</dbReference>
<reference evidence="8 9" key="1">
    <citation type="journal article" date="2014" name="Int. J. Syst. Evol. Microbiol.">
        <title>Complete genome sequence of Corynebacterium casei LMG S-19264T (=DSM 44701T), isolated from a smear-ripened cheese.</title>
        <authorList>
            <consortium name="US DOE Joint Genome Institute (JGI-PGF)"/>
            <person name="Walter F."/>
            <person name="Albersmeier A."/>
            <person name="Kalinowski J."/>
            <person name="Ruckert C."/>
        </authorList>
    </citation>
    <scope>NUCLEOTIDE SEQUENCE [LARGE SCALE GENOMIC DNA]</scope>
    <source>
        <strain evidence="8 9">NBRC 112785</strain>
    </source>
</reference>
<sequence length="681" mass="76733">MRIKSIAGAILLTYGCVASFPALALNPTLSVDDLKVLKQEPQHKVASKRVTGKLSRSHYERVTIDDAFSEKVWQRYLKLLDYNRSFMLQSDVDRFKQYQYDFDDMLKSGELSSAYDIYNQVNKRRFERFSFALSLLDKEMDFAKEGDRYTYDRSEKPWATSEAELDEIWRQRVKFDALNLKLTGKEWPEIAEMLGKRYNNAIKRLTQSNSEDVFQTVMNAFARTIEPHTSYLSPRNADRFKQDMNLSLEGIGAVLLMKDDYTTIRSLVTGGPAAKSEKLSPDDRIVAVGQKGKELVDVIGWRLDDVVELIKGPKGSEVVLEILPKKGGANAKPFKVTLVRDKIRLEDRAVKSKIEVSDSGAFKGQKVGVIEIPSFYMNVSKDVAAKLKEFESEEIKGVIIDLRMNGGGALTEATALTGLFIERGPVVQIRDASGRISQNADMDGKIAYDGPLVIMVDRYSASASEIFAAALQDYGRALVVGETTFGKGTVQQHTSLGRMYDMYEKPVGNLQYTIAKFYRINGGSTQIKGVTPDIRFPSPYEPGEHGEADEDNPLPWDKIARVNYQYQGRITPELVKALDNNYEQRVQGNPEYDIVMEDIAEYKTRHADKTISLVEAERIAERDADDVKSLARANARLKELGKEPVTDLDDLPDDLEKPDVFLEQSVAITLDMSQSNLYVKQ</sequence>
<dbReference type="PANTHER" id="PTHR32060:SF22">
    <property type="entry name" value="CARBOXYL-TERMINAL-PROCESSING PEPTIDASE 3, CHLOROPLASTIC"/>
    <property type="match status" value="1"/>
</dbReference>